<accession>A0A4U9FB53</accession>
<reference evidence="2" key="1">
    <citation type="submission" date="2021-03" db="EMBL/GenBank/DDBJ databases">
        <authorList>
            <person name="Alouane T."/>
            <person name="Langin T."/>
            <person name="Bonhomme L."/>
        </authorList>
    </citation>
    <scope>NUCLEOTIDE SEQUENCE</scope>
    <source>
        <strain evidence="2">MDC_Fg202</strain>
    </source>
</reference>
<comment type="caution">
    <text evidence="2">The sequence shown here is derived from an EMBL/GenBank/DDBJ whole genome shotgun (WGS) entry which is preliminary data.</text>
</comment>
<dbReference type="OMA" id="GMDIWIK"/>
<feature type="compositionally biased region" description="Basic and acidic residues" evidence="1">
    <location>
        <begin position="162"/>
        <end position="185"/>
    </location>
</feature>
<evidence type="ECO:0000256" key="1">
    <source>
        <dbReference type="SAM" id="MobiDB-lite"/>
    </source>
</evidence>
<sequence>MIVPQNPNPQANGTSEFPSPVQIWLKQRIREFNEKMGLEKSEINKYYQQMTLLQEQYDKAVAEHQSTAEKTREQIKNLEDQLSQAQQHVERHTKAARRLGRELKEQINVTREGQKQREQQLDISEKKIQDLNNQLSRSLTEKLNLQGQLDYALQTSQDLRKQLAEAQQKQEKTEQDEEKLKESHQHTPNLGKRPADSQQAPGQQMELYESHQSHMEEDPNKQSTQAGRGRDEQSQDEGIGEPKRDNRRELWREPRESWSAYGPQGMDIWIKVRYV</sequence>
<proteinExistence type="predicted"/>
<protein>
    <submittedName>
        <fullName evidence="2">Uncharacterized protein</fullName>
    </submittedName>
</protein>
<dbReference type="OrthoDB" id="10415591at2759"/>
<evidence type="ECO:0000313" key="3">
    <source>
        <dbReference type="Proteomes" id="UP000746612"/>
    </source>
</evidence>
<feature type="region of interest" description="Disordered" evidence="1">
    <location>
        <begin position="162"/>
        <end position="262"/>
    </location>
</feature>
<feature type="compositionally biased region" description="Basic and acidic residues" evidence="1">
    <location>
        <begin position="208"/>
        <end position="220"/>
    </location>
</feature>
<organism evidence="2 3">
    <name type="scientific">Gibberella zeae</name>
    <name type="common">Wheat head blight fungus</name>
    <name type="synonym">Fusarium graminearum</name>
    <dbReference type="NCBI Taxonomy" id="5518"/>
    <lineage>
        <taxon>Eukaryota</taxon>
        <taxon>Fungi</taxon>
        <taxon>Dikarya</taxon>
        <taxon>Ascomycota</taxon>
        <taxon>Pezizomycotina</taxon>
        <taxon>Sordariomycetes</taxon>
        <taxon>Hypocreomycetidae</taxon>
        <taxon>Hypocreales</taxon>
        <taxon>Nectriaceae</taxon>
        <taxon>Fusarium</taxon>
    </lineage>
</organism>
<dbReference type="Proteomes" id="UP000746612">
    <property type="component" value="Unassembled WGS sequence"/>
</dbReference>
<dbReference type="AlphaFoldDB" id="A0A4U9FB53"/>
<gene>
    <name evidence="2" type="ORF">MDCFG202_LOCUS232181</name>
</gene>
<name>A0A4U9FB53_GIBZA</name>
<dbReference type="EMBL" id="CAJPIJ010000129">
    <property type="protein sequence ID" value="CAG1982826.1"/>
    <property type="molecule type" value="Genomic_DNA"/>
</dbReference>
<feature type="compositionally biased region" description="Basic and acidic residues" evidence="1">
    <location>
        <begin position="240"/>
        <end position="256"/>
    </location>
</feature>
<evidence type="ECO:0000313" key="2">
    <source>
        <dbReference type="EMBL" id="CAG1982826.1"/>
    </source>
</evidence>